<evidence type="ECO:0000313" key="3">
    <source>
        <dbReference type="Proteomes" id="UP000545493"/>
    </source>
</evidence>
<feature type="compositionally biased region" description="Polar residues" evidence="1">
    <location>
        <begin position="50"/>
        <end position="59"/>
    </location>
</feature>
<protein>
    <submittedName>
        <fullName evidence="2">Uncharacterized protein</fullName>
    </submittedName>
</protein>
<evidence type="ECO:0000313" key="2">
    <source>
        <dbReference type="EMBL" id="NIJ12556.1"/>
    </source>
</evidence>
<dbReference type="Proteomes" id="UP000545493">
    <property type="component" value="Unassembled WGS sequence"/>
</dbReference>
<name>A0A7X5UQZ5_9PSEU</name>
<feature type="region of interest" description="Disordered" evidence="1">
    <location>
        <begin position="46"/>
        <end position="89"/>
    </location>
</feature>
<feature type="region of interest" description="Disordered" evidence="1">
    <location>
        <begin position="1"/>
        <end position="21"/>
    </location>
</feature>
<reference evidence="2 3" key="1">
    <citation type="submission" date="2020-03" db="EMBL/GenBank/DDBJ databases">
        <title>Sequencing the genomes of 1000 actinobacteria strains.</title>
        <authorList>
            <person name="Klenk H.-P."/>
        </authorList>
    </citation>
    <scope>NUCLEOTIDE SEQUENCE [LARGE SCALE GENOMIC DNA]</scope>
    <source>
        <strain evidence="2 3">DSM 45685</strain>
    </source>
</reference>
<sequence length="89" mass="9810">MFDHHFAARADGERRDEPVPHTLRCSKADNRVDIARDDGAVSLCGGRPVTSGSDSSTPRAWNWRRCTAGSSPNRSPPTGEYVFVARRPN</sequence>
<evidence type="ECO:0000256" key="1">
    <source>
        <dbReference type="SAM" id="MobiDB-lite"/>
    </source>
</evidence>
<proteinExistence type="predicted"/>
<comment type="caution">
    <text evidence="2">The sequence shown here is derived from an EMBL/GenBank/DDBJ whole genome shotgun (WGS) entry which is preliminary data.</text>
</comment>
<feature type="compositionally biased region" description="Basic and acidic residues" evidence="1">
    <location>
        <begin position="1"/>
        <end position="19"/>
    </location>
</feature>
<dbReference type="AlphaFoldDB" id="A0A7X5UQZ5"/>
<accession>A0A7X5UQZ5</accession>
<gene>
    <name evidence="2" type="ORF">FHU38_002900</name>
</gene>
<organism evidence="2 3">
    <name type="scientific">Saccharomonospora amisosensis</name>
    <dbReference type="NCBI Taxonomy" id="1128677"/>
    <lineage>
        <taxon>Bacteria</taxon>
        <taxon>Bacillati</taxon>
        <taxon>Actinomycetota</taxon>
        <taxon>Actinomycetes</taxon>
        <taxon>Pseudonocardiales</taxon>
        <taxon>Pseudonocardiaceae</taxon>
        <taxon>Saccharomonospora</taxon>
    </lineage>
</organism>
<dbReference type="EMBL" id="JAAOYM010000001">
    <property type="protein sequence ID" value="NIJ12556.1"/>
    <property type="molecule type" value="Genomic_DNA"/>
</dbReference>
<keyword evidence="3" id="KW-1185">Reference proteome</keyword>